<dbReference type="GO" id="GO:0005634">
    <property type="term" value="C:nucleus"/>
    <property type="evidence" value="ECO:0007669"/>
    <property type="project" value="InterPro"/>
</dbReference>
<feature type="repeat" description="WD" evidence="1">
    <location>
        <begin position="50"/>
        <end position="81"/>
    </location>
</feature>
<evidence type="ECO:0000313" key="3">
    <source>
        <dbReference type="Proteomes" id="UP000031056"/>
    </source>
</evidence>
<dbReference type="GO" id="GO:0000417">
    <property type="term" value="C:HIR complex"/>
    <property type="evidence" value="ECO:0007669"/>
    <property type="project" value="TreeGrafter"/>
</dbReference>
<organism evidence="2 3">
    <name type="scientific">Ordospora colligata OC4</name>
    <dbReference type="NCBI Taxonomy" id="1354746"/>
    <lineage>
        <taxon>Eukaryota</taxon>
        <taxon>Fungi</taxon>
        <taxon>Fungi incertae sedis</taxon>
        <taxon>Microsporidia</taxon>
        <taxon>Ordosporidae</taxon>
        <taxon>Ordospora</taxon>
    </lineage>
</organism>
<accession>A0A0B2UMJ4</accession>
<dbReference type="PANTHER" id="PTHR13831">
    <property type="entry name" value="MEMBER OF THE HIR1 FAMILY OF WD-REPEAT PROTEINS"/>
    <property type="match status" value="1"/>
</dbReference>
<dbReference type="GO" id="GO:0006351">
    <property type="term" value="P:DNA-templated transcription"/>
    <property type="evidence" value="ECO:0007669"/>
    <property type="project" value="InterPro"/>
</dbReference>
<dbReference type="PANTHER" id="PTHR13831:SF0">
    <property type="entry name" value="PROTEIN HIRA"/>
    <property type="match status" value="1"/>
</dbReference>
<reference evidence="2 3" key="1">
    <citation type="journal article" date="2014" name="MBio">
        <title>The Ordospora colligata genome; evolution of extreme reduction in microsporidia and host-to-parasite horizontal gene transfer.</title>
        <authorList>
            <person name="Pombert J.-F."/>
            <person name="Haag K.L."/>
            <person name="Beidas S."/>
            <person name="Ebert D."/>
            <person name="Keeling P.J."/>
        </authorList>
    </citation>
    <scope>NUCLEOTIDE SEQUENCE [LARGE SCALE GENOMIC DNA]</scope>
    <source>
        <strain evidence="2 3">OC4</strain>
    </source>
</reference>
<proteinExistence type="predicted"/>
<comment type="caution">
    <text evidence="2">The sequence shown here is derived from an EMBL/GenBank/DDBJ whole genome shotgun (WGS) entry which is preliminary data.</text>
</comment>
<dbReference type="InterPro" id="IPR036322">
    <property type="entry name" value="WD40_repeat_dom_sf"/>
</dbReference>
<dbReference type="GO" id="GO:0031491">
    <property type="term" value="F:nucleosome binding"/>
    <property type="evidence" value="ECO:0007669"/>
    <property type="project" value="TreeGrafter"/>
</dbReference>
<evidence type="ECO:0000256" key="1">
    <source>
        <dbReference type="PROSITE-ProRule" id="PRU00221"/>
    </source>
</evidence>
<dbReference type="AlphaFoldDB" id="A0A0B2UMJ4"/>
<dbReference type="EMBL" id="JOKQ01000002">
    <property type="protein sequence ID" value="KHN70185.1"/>
    <property type="molecule type" value="Genomic_DNA"/>
</dbReference>
<dbReference type="OrthoDB" id="2192933at2759"/>
<keyword evidence="3" id="KW-1185">Reference proteome</keyword>
<dbReference type="Proteomes" id="UP000031056">
    <property type="component" value="Unassembled WGS sequence"/>
</dbReference>
<protein>
    <submittedName>
        <fullName evidence="2">Uncharacterized protein</fullName>
    </submittedName>
</protein>
<dbReference type="PROSITE" id="PS50294">
    <property type="entry name" value="WD_REPEATS_REGION"/>
    <property type="match status" value="1"/>
</dbReference>
<name>A0A0B2UMJ4_9MICR</name>
<dbReference type="Pfam" id="PF00400">
    <property type="entry name" value="WD40"/>
    <property type="match status" value="1"/>
</dbReference>
<dbReference type="InterPro" id="IPR015943">
    <property type="entry name" value="WD40/YVTN_repeat-like_dom_sf"/>
</dbReference>
<dbReference type="Gene3D" id="2.130.10.10">
    <property type="entry name" value="YVTN repeat-like/Quinoprotein amine dehydrogenase"/>
    <property type="match status" value="2"/>
</dbReference>
<dbReference type="SMART" id="SM00320">
    <property type="entry name" value="WD40"/>
    <property type="match status" value="6"/>
</dbReference>
<dbReference type="VEuPathDB" id="MicrosporidiaDB:M896_020190"/>
<dbReference type="InterPro" id="IPR001680">
    <property type="entry name" value="WD40_rpt"/>
</dbReference>
<dbReference type="RefSeq" id="XP_014564227.1">
    <property type="nucleotide sequence ID" value="XM_014708741.1"/>
</dbReference>
<dbReference type="InterPro" id="IPR031120">
    <property type="entry name" value="HIR1-like"/>
</dbReference>
<dbReference type="InParanoid" id="A0A0B2UMJ4"/>
<dbReference type="GO" id="GO:0006338">
    <property type="term" value="P:chromatin remodeling"/>
    <property type="evidence" value="ECO:0007669"/>
    <property type="project" value="TreeGrafter"/>
</dbReference>
<keyword evidence="1" id="KW-0853">WD repeat</keyword>
<dbReference type="PROSITE" id="PS50082">
    <property type="entry name" value="WD_REPEATS_2"/>
    <property type="match status" value="1"/>
</dbReference>
<evidence type="ECO:0000313" key="2">
    <source>
        <dbReference type="EMBL" id="KHN70185.1"/>
    </source>
</evidence>
<dbReference type="HOGENOM" id="CLU_010474_0_0_1"/>
<dbReference type="GO" id="GO:0000785">
    <property type="term" value="C:chromatin"/>
    <property type="evidence" value="ECO:0007669"/>
    <property type="project" value="TreeGrafter"/>
</dbReference>
<gene>
    <name evidence="2" type="ORF">M896_020190</name>
</gene>
<dbReference type="SUPFAM" id="SSF50978">
    <property type="entry name" value="WD40 repeat-like"/>
    <property type="match status" value="2"/>
</dbReference>
<dbReference type="GeneID" id="26261114"/>
<dbReference type="STRING" id="1354746.A0A0B2UMJ4"/>
<sequence length="654" mass="74662">MRIVEMAIRHGMKRAKPIFSMDVHGAMIATCSLEGEVNVWDDKCRLSKTIKKHTGAVLCIRFNNDGKLLASGGDDRMVFVYTSDGDVVYSASEHESDVSNVMWTDRFLISAGYDGWVVLHDLKTFCVIKKMHSHEGQIKGIYIDKNHKYMCTQGEDGIVLYKDYEVVKKMDASKEMILESFFSRMGCSPDGRFFASGLSFNTKCNSVEVFDCELKSECSLIGHAAPCEAVAFNPNVYVASKRYYVMAVSSQDLSLSLWTSLSVKPFVLIKNLTKLPVLDMCWDKKGTKLYVCSYNGEVMKIEFDEGELGGVGEGFDEEDEGIMFSVESKEMLSKTSLSVEDKHPENNKKVKKIVKPVLILSESVDGEPTLNGVEMLTDLSHLVMFNYTSNRMIEKTLCQTLSRVFGDFSIELNADRNCVCVKRRGIEFYRIHGRIELVCVSDKYLCVYTGCIRVYDLKTGVLAMPFICSHHVVMIDILRNDVLYLQSDGTFTVFSMRKRRAYLSGLLPRLDMFVSMRLDRKYFLIAVFGDEEYFFSKKCKVWFSKTPKYNTVWSKDTEITEDRDESLECLENEFFVAHTANDTREMKITVEKTIKAVCRMKKTTDHVEARLGSMIRAMIGAGEKDYTIRMLEKLNTNYSFQPFVFSILREIGRM</sequence>